<feature type="repeat" description="TPR" evidence="3">
    <location>
        <begin position="550"/>
        <end position="583"/>
    </location>
</feature>
<keyword evidence="2 3" id="KW-0802">TPR repeat</keyword>
<dbReference type="InterPro" id="IPR039226">
    <property type="entry name" value="Ski3/TTC37"/>
</dbReference>
<feature type="repeat" description="TPR" evidence="3">
    <location>
        <begin position="40"/>
        <end position="73"/>
    </location>
</feature>
<evidence type="ECO:0008006" key="5">
    <source>
        <dbReference type="Google" id="ProtNLM"/>
    </source>
</evidence>
<evidence type="ECO:0000256" key="3">
    <source>
        <dbReference type="PROSITE-ProRule" id="PRU00339"/>
    </source>
</evidence>
<evidence type="ECO:0000256" key="1">
    <source>
        <dbReference type="ARBA" id="ARBA00022737"/>
    </source>
</evidence>
<gene>
    <name evidence="4" type="ORF">TCEB3V08_LOCUS3308</name>
</gene>
<dbReference type="SUPFAM" id="SSF48452">
    <property type="entry name" value="TPR-like"/>
    <property type="match status" value="4"/>
</dbReference>
<dbReference type="Pfam" id="PF13432">
    <property type="entry name" value="TPR_16"/>
    <property type="match status" value="2"/>
</dbReference>
<proteinExistence type="predicted"/>
<evidence type="ECO:0000313" key="4">
    <source>
        <dbReference type="EMBL" id="CAD7395771.1"/>
    </source>
</evidence>
<dbReference type="InterPro" id="IPR011990">
    <property type="entry name" value="TPR-like_helical_dom_sf"/>
</dbReference>
<dbReference type="GO" id="GO:0006401">
    <property type="term" value="P:RNA catabolic process"/>
    <property type="evidence" value="ECO:0007669"/>
    <property type="project" value="InterPro"/>
</dbReference>
<feature type="repeat" description="TPR" evidence="3">
    <location>
        <begin position="584"/>
        <end position="617"/>
    </location>
</feature>
<feature type="repeat" description="TPR" evidence="3">
    <location>
        <begin position="1053"/>
        <end position="1086"/>
    </location>
</feature>
<feature type="repeat" description="TPR" evidence="3">
    <location>
        <begin position="934"/>
        <end position="967"/>
    </location>
</feature>
<keyword evidence="1" id="KW-0677">Repeat</keyword>
<sequence>MDSKEVKSLLKEAREAIKNKDHKTALKHCKEVLKHDRNNYNGLVLFGVALQESDQRDQAPKAFRKAIEASPKQILAWQGLASYYEKEETNASKKELLPVYHQLLLLENDLGKYTETCNKLTTLALKLDLVGQSIKILKSDNIARSPEHHVIVWKTIASLLAQLKDLPDNLSELFETTLSTILKNSPGNDTEEYYKKYLKLLYKHDKLSLLLEEARRMHELYPSSSYPLEWICKVYGEEVAHGRDGWTDVEELCDKLTAISPDSTIGAVARGALLMRRGDLVTALDLLKKAIEDGPNSWCPWALLGQCQLKLYNYSESEHYLAEALRLVEKQPTSDAQLSKTLGTMLIKAIALQDSEDKRKIAVDKGIQILKLDTENMDVLVSLARAYIGLCNFSKVEQIIASLSQREGHKSTALFLTGLLLKSKDSYEQAVEKFNMAMLEGPDSPEIYLELGLLHWLHQEYNLSLKALLKATKLDPNCYVCYLYLGHYYSLNGKDLDKARRCYQKSFQLNSQCVEAGVKLCDIYRAQNNLEESIQLLNYVTQKAGIGGARWAWLRLGLCHTELGNYQEAIDSLRIAIRSNPNDSHCWESLADAYYARGAYTAALKSYQRVVELSPGAVYPAYQIASINQLIGLYNESVQQFKELVANNPKYVPALKGLGEACLCLARNYKTRQLIGCCKDSCQHALDSITSALEERRDLSCLWKLLGEVCCLATRLPNKVCQLSVSPWLTRSEPDDAAESVQLDRGKVFELATRVTPLTLNLVLDRECSSSHSCRALSSHLPSKDRDGLQVSWTVDFFELEWMNWEKNRQVERQQATFHAVGQETLLLAHAQRHRETESMARARALGLAPNNSFVWHDLAVIYNLHGNYVSELQLKKQYKERALAAAKKSVSLNPRNWQHWNVLGVVATSEEIKNYSLAQHAFIKSVNIESNNPVSWTNLGTLYLLLGELKLANEAFIVTQRTEPSYIQCWIGQALLAERVKNEDSMDLFRHTTQLGIHPESCIGYSQFVCSTLLNTSNTTDPRFVYSIEKMYAIPVAVDAMTYYTVEICDNPCAYNMLGLLLERQRLYRGAVEAFESALNLLQSEEQLSLRDKVLGNYGRVLVQLQRYDEAIKSYQQVKQANFYTQCGLALAYFKAEKYEDSYVAYETALEWLAPDDGFKSHVLVAMAAMTYMFQGVEDSKILLFQWVGVYKDEEMKNDNMSRDEVYADIEGCCTLHVNTLCPRIVSRAQGVPGSPSSFLPVMMWEKVSAPISISIGPGVQHVGYIQATLENAVVNDAWHHNYGSDTMRDTVQIDVTFGGSLKPPSVQGLFASCALGMLHSDLNLSELTFKELLPYKDEPEFVNHIAVFRAYLFFLQDQSRSVEAVRSLSNTVHRHPGIPELWLSLALLLLLLDPTNKAAAAGKCAQRSMVLGRSSMDVTKVMSLVSLSHLLSGKATASICSSQKAVHMFPDIPENWVVLVASFLPWCIHRRSSAVATWLKQLISHVRRKLESSRQMGKWLSNHERKVTILVEDFKRQD</sequence>
<dbReference type="PANTHER" id="PTHR15704">
    <property type="entry name" value="SUPERKILLER 3 PROTEIN-RELATED"/>
    <property type="match status" value="1"/>
</dbReference>
<dbReference type="SMART" id="SM00028">
    <property type="entry name" value="TPR"/>
    <property type="match status" value="13"/>
</dbReference>
<dbReference type="EMBL" id="OC317259">
    <property type="protein sequence ID" value="CAD7395771.1"/>
    <property type="molecule type" value="Genomic_DNA"/>
</dbReference>
<dbReference type="PROSITE" id="PS50005">
    <property type="entry name" value="TPR"/>
    <property type="match status" value="7"/>
</dbReference>
<reference evidence="4" key="1">
    <citation type="submission" date="2020-11" db="EMBL/GenBank/DDBJ databases">
        <authorList>
            <person name="Tran Van P."/>
        </authorList>
    </citation>
    <scope>NUCLEOTIDE SEQUENCE</scope>
</reference>
<dbReference type="Pfam" id="PF13181">
    <property type="entry name" value="TPR_8"/>
    <property type="match status" value="1"/>
</dbReference>
<name>A0A7R9CH75_TIMCR</name>
<dbReference type="InterPro" id="IPR019734">
    <property type="entry name" value="TPR_rpt"/>
</dbReference>
<feature type="repeat" description="TPR" evidence="3">
    <location>
        <begin position="411"/>
        <end position="444"/>
    </location>
</feature>
<dbReference type="PANTHER" id="PTHR15704:SF7">
    <property type="entry name" value="SUPERKILLER COMPLEX PROTEIN 3"/>
    <property type="match status" value="1"/>
</dbReference>
<evidence type="ECO:0000256" key="2">
    <source>
        <dbReference type="ARBA" id="ARBA00022803"/>
    </source>
</evidence>
<dbReference type="GO" id="GO:0055087">
    <property type="term" value="C:Ski complex"/>
    <property type="evidence" value="ECO:0007669"/>
    <property type="project" value="InterPro"/>
</dbReference>
<dbReference type="Gene3D" id="1.25.40.10">
    <property type="entry name" value="Tetratricopeptide repeat domain"/>
    <property type="match status" value="6"/>
</dbReference>
<organism evidence="4">
    <name type="scientific">Timema cristinae</name>
    <name type="common">Walking stick</name>
    <dbReference type="NCBI Taxonomy" id="61476"/>
    <lineage>
        <taxon>Eukaryota</taxon>
        <taxon>Metazoa</taxon>
        <taxon>Ecdysozoa</taxon>
        <taxon>Arthropoda</taxon>
        <taxon>Hexapoda</taxon>
        <taxon>Insecta</taxon>
        <taxon>Pterygota</taxon>
        <taxon>Neoptera</taxon>
        <taxon>Polyneoptera</taxon>
        <taxon>Phasmatodea</taxon>
        <taxon>Timematodea</taxon>
        <taxon>Timematoidea</taxon>
        <taxon>Timematidae</taxon>
        <taxon>Timema</taxon>
    </lineage>
</organism>
<feature type="repeat" description="TPR" evidence="3">
    <location>
        <begin position="445"/>
        <end position="478"/>
    </location>
</feature>
<protein>
    <recommendedName>
        <fullName evidence="5">Tetratricopeptide repeat protein 37</fullName>
    </recommendedName>
</protein>
<accession>A0A7R9CH75</accession>